<dbReference type="EMBL" id="BTSX01000004">
    <property type="protein sequence ID" value="GMS93837.1"/>
    <property type="molecule type" value="Genomic_DNA"/>
</dbReference>
<dbReference type="PANTHER" id="PTHR22943:SF248">
    <property type="entry name" value="SEVEN TM RECEPTOR"/>
    <property type="match status" value="1"/>
</dbReference>
<gene>
    <name evidence="2" type="ORF">PENTCL1PPCAC_16012</name>
</gene>
<comment type="caution">
    <text evidence="2">The sequence shown here is derived from an EMBL/GenBank/DDBJ whole genome shotgun (WGS) entry which is preliminary data.</text>
</comment>
<accession>A0AAV5THR0</accession>
<dbReference type="Proteomes" id="UP001432027">
    <property type="component" value="Unassembled WGS sequence"/>
</dbReference>
<feature type="non-terminal residue" evidence="2">
    <location>
        <position position="347"/>
    </location>
</feature>
<sequence length="347" mass="39701">STPFYAFTYTQPFHSIIVGTTTAVSFFSNSLLIYIVFTTSAEHIGSYRYLLIFFSICNLTTTISHVSFEWFCHMTTSGFYFFPRTTTGFIFGVPWATVFCVLFIMTYYQVFLILAFHFVYRFKTVTRGIIASFTDEWKTPQWILAAMIAYVLYISGFVNTVGWLMTPSDQMRQDAPPEIFKLYNVDFRDPHTGFIAVAWRRLNHTTNEIYWSVSSVMAMVNHMILFGGTGAVIVYCIYKTSSTLKTANTLMTARTRKMHRQLFRALLIQTTIPCIFSYFPLTLILLFGGLTGISLGAFGNILFITTAIFPAVDALFVLFFIVKFRIAVIKLFRLPFKTGMGSSVEHR</sequence>
<reference evidence="2" key="1">
    <citation type="submission" date="2023-10" db="EMBL/GenBank/DDBJ databases">
        <title>Genome assembly of Pristionchus species.</title>
        <authorList>
            <person name="Yoshida K."/>
            <person name="Sommer R.J."/>
        </authorList>
    </citation>
    <scope>NUCLEOTIDE SEQUENCE</scope>
    <source>
        <strain evidence="2">RS0144</strain>
    </source>
</reference>
<evidence type="ECO:0000256" key="1">
    <source>
        <dbReference type="SAM" id="Phobius"/>
    </source>
</evidence>
<evidence type="ECO:0000313" key="3">
    <source>
        <dbReference type="Proteomes" id="UP001432027"/>
    </source>
</evidence>
<dbReference type="Pfam" id="PF10326">
    <property type="entry name" value="7TM_GPCR_Str"/>
    <property type="match status" value="1"/>
</dbReference>
<evidence type="ECO:0000313" key="2">
    <source>
        <dbReference type="EMBL" id="GMS93837.1"/>
    </source>
</evidence>
<name>A0AAV5THR0_9BILA</name>
<feature type="transmembrane region" description="Helical" evidence="1">
    <location>
        <begin position="88"/>
        <end position="120"/>
    </location>
</feature>
<feature type="transmembrane region" description="Helical" evidence="1">
    <location>
        <begin position="266"/>
        <end position="289"/>
    </location>
</feature>
<evidence type="ECO:0008006" key="4">
    <source>
        <dbReference type="Google" id="ProtNLM"/>
    </source>
</evidence>
<keyword evidence="3" id="KW-1185">Reference proteome</keyword>
<dbReference type="AlphaFoldDB" id="A0AAV5THR0"/>
<dbReference type="SUPFAM" id="SSF81321">
    <property type="entry name" value="Family A G protein-coupled receptor-like"/>
    <property type="match status" value="1"/>
</dbReference>
<feature type="transmembrane region" description="Helical" evidence="1">
    <location>
        <begin position="141"/>
        <end position="165"/>
    </location>
</feature>
<protein>
    <recommendedName>
        <fullName evidence="4">G protein-coupled receptor</fullName>
    </recommendedName>
</protein>
<feature type="transmembrane region" description="Helical" evidence="1">
    <location>
        <begin position="209"/>
        <end position="238"/>
    </location>
</feature>
<feature type="transmembrane region" description="Helical" evidence="1">
    <location>
        <begin position="12"/>
        <end position="37"/>
    </location>
</feature>
<dbReference type="InterPro" id="IPR019428">
    <property type="entry name" value="7TM_GPCR_serpentine_rcpt_Str"/>
</dbReference>
<dbReference type="PANTHER" id="PTHR22943">
    <property type="entry name" value="7-TRANSMEMBRANE DOMAIN RECEPTOR C.ELEGANS"/>
    <property type="match status" value="1"/>
</dbReference>
<keyword evidence="1" id="KW-1133">Transmembrane helix</keyword>
<organism evidence="2 3">
    <name type="scientific">Pristionchus entomophagus</name>
    <dbReference type="NCBI Taxonomy" id="358040"/>
    <lineage>
        <taxon>Eukaryota</taxon>
        <taxon>Metazoa</taxon>
        <taxon>Ecdysozoa</taxon>
        <taxon>Nematoda</taxon>
        <taxon>Chromadorea</taxon>
        <taxon>Rhabditida</taxon>
        <taxon>Rhabditina</taxon>
        <taxon>Diplogasteromorpha</taxon>
        <taxon>Diplogasteroidea</taxon>
        <taxon>Neodiplogasteridae</taxon>
        <taxon>Pristionchus</taxon>
    </lineage>
</organism>
<keyword evidence="1" id="KW-0812">Transmembrane</keyword>
<keyword evidence="1" id="KW-0472">Membrane</keyword>
<feature type="non-terminal residue" evidence="2">
    <location>
        <position position="1"/>
    </location>
</feature>
<feature type="transmembrane region" description="Helical" evidence="1">
    <location>
        <begin position="49"/>
        <end position="68"/>
    </location>
</feature>
<proteinExistence type="predicted"/>
<feature type="transmembrane region" description="Helical" evidence="1">
    <location>
        <begin position="301"/>
        <end position="322"/>
    </location>
</feature>